<comment type="caution">
    <text evidence="1">The sequence shown here is derived from an EMBL/GenBank/DDBJ whole genome shotgun (WGS) entry which is preliminary data.</text>
</comment>
<name>A0A176S3S6_9GAMM</name>
<sequence length="53" mass="6132">MSREWLTRLRLLSKRIESNLSSSQAWLNITSNSYFVALWNTLTSIQITVTTIS</sequence>
<dbReference type="EMBL" id="LUTY01000804">
    <property type="protein sequence ID" value="OAD22670.1"/>
    <property type="molecule type" value="Genomic_DNA"/>
</dbReference>
<proteinExistence type="predicted"/>
<protein>
    <submittedName>
        <fullName evidence="1">Uncharacterized protein</fullName>
    </submittedName>
</protein>
<dbReference type="Proteomes" id="UP000076962">
    <property type="component" value="Unassembled WGS sequence"/>
</dbReference>
<evidence type="ECO:0000313" key="2">
    <source>
        <dbReference type="Proteomes" id="UP000076962"/>
    </source>
</evidence>
<organism evidence="1 2">
    <name type="scientific">Candidatus Thiomargarita nelsonii</name>
    <dbReference type="NCBI Taxonomy" id="1003181"/>
    <lineage>
        <taxon>Bacteria</taxon>
        <taxon>Pseudomonadati</taxon>
        <taxon>Pseudomonadota</taxon>
        <taxon>Gammaproteobacteria</taxon>
        <taxon>Thiotrichales</taxon>
        <taxon>Thiotrichaceae</taxon>
        <taxon>Thiomargarita</taxon>
    </lineage>
</organism>
<keyword evidence="2" id="KW-1185">Reference proteome</keyword>
<dbReference type="AlphaFoldDB" id="A0A176S3S6"/>
<gene>
    <name evidence="1" type="ORF">THIOM_001515</name>
</gene>
<accession>A0A176S3S6</accession>
<reference evidence="1 2" key="1">
    <citation type="submission" date="2016-05" db="EMBL/GenBank/DDBJ databases">
        <title>Single-cell genome of chain-forming Candidatus Thiomargarita nelsonii and comparison to other large sulfur-oxidizing bacteria.</title>
        <authorList>
            <person name="Winkel M."/>
            <person name="Salman V."/>
            <person name="Woyke T."/>
            <person name="Schulz-Vogt H."/>
            <person name="Richter M."/>
            <person name="Flood B."/>
            <person name="Bailey J."/>
            <person name="Amann R."/>
            <person name="Mussmann M."/>
        </authorList>
    </citation>
    <scope>NUCLEOTIDE SEQUENCE [LARGE SCALE GENOMIC DNA]</scope>
    <source>
        <strain evidence="1 2">THI036</strain>
    </source>
</reference>
<evidence type="ECO:0000313" key="1">
    <source>
        <dbReference type="EMBL" id="OAD22670.1"/>
    </source>
</evidence>